<dbReference type="Gene3D" id="2.40.170.20">
    <property type="entry name" value="TonB-dependent receptor, beta-barrel domain"/>
    <property type="match status" value="1"/>
</dbReference>
<evidence type="ECO:0000256" key="2">
    <source>
        <dbReference type="ARBA" id="ARBA00022448"/>
    </source>
</evidence>
<evidence type="ECO:0000313" key="17">
    <source>
        <dbReference type="Proteomes" id="UP000199214"/>
    </source>
</evidence>
<comment type="subcellular location">
    <subcellularLocation>
        <location evidence="1 11">Cell outer membrane</location>
        <topology evidence="1 11">Multi-pass membrane protein</topology>
    </subcellularLocation>
</comment>
<dbReference type="GO" id="GO:0006826">
    <property type="term" value="P:iron ion transport"/>
    <property type="evidence" value="ECO:0007669"/>
    <property type="project" value="UniProtKB-KW"/>
</dbReference>
<dbReference type="OrthoDB" id="9760333at2"/>
<evidence type="ECO:0000256" key="3">
    <source>
        <dbReference type="ARBA" id="ARBA00022452"/>
    </source>
</evidence>
<sequence>MAIKSEGNVAAAGRRHRAAQRLLLNGSAAALLTCLPGLATAQTVPIEATTGAADRTNPDASNGGSGDIVVTARKQSERLLDVPQSVTALSGADLGKLNATQFRDFANTVPGLQFTTSGAGQTQVNIRGVTTGTSGSQTVGIYVDDVPYGASTSFAQAGQLALDQGLFDLDHVEVLRGPQGTLYGASALGGVIKYVPNAPDLNDFGGTGQAGVSSTRGGGTSYNGAAAVNVPLASDVAALRVGGYYSRDGGFVDNVALGDRDVDRSRVYGARLDLLVKPTDRLSIRLVGTGQNIRREGRGTVDYDFDRSPRFGDLQQNRLVPEPFDQEFRLASGTISYDFGGAELTSISSYQTVRSTLHLDYSALFVPLLGATAGIPLRSAEVTIDPRTDKFAQEVRLQSSGTRTLEWLVGGFYTHESSNSHQLIAGTNPNGTAFAVPILDIQLPAKYKEIAGFGNVTLNVTDMLSLTGGIRYAHNEQRFAQTGGGLLGGSTPTRRSDENVTTWLASAQYKFSQDANIYARYATGYRPGGPNAVSNDPATGQPLAQPTFGADRLKNYELGFKAQTADRKFAIDLAGYRIDWSDIQLVVTRNGLSLISNAAGGARIWGSELTLTARPTRDFVVTGAFGYTDAKLRAADADLGARKGERLPDVPKFTAAVSADYGLPDVGIKPRVGATVRFISDRETSFDASPNAPQYDLGDYVSVDLRTGVSLGSVEAQLFARNLFDERGQLSGDARLSLLGGPVQVAVLQPRTIGLSLSKRF</sequence>
<dbReference type="InterPro" id="IPR036942">
    <property type="entry name" value="Beta-barrel_TonB_sf"/>
</dbReference>
<feature type="domain" description="TonB-dependent receptor-like beta-barrel" evidence="14">
    <location>
        <begin position="302"/>
        <end position="723"/>
    </location>
</feature>
<gene>
    <name evidence="16" type="ORF">SAMN05216382_1387</name>
</gene>
<keyword evidence="2 11" id="KW-0813">Transport</keyword>
<keyword evidence="3 11" id="KW-1134">Transmembrane beta strand</keyword>
<dbReference type="PANTHER" id="PTHR32552:SF81">
    <property type="entry name" value="TONB-DEPENDENT OUTER MEMBRANE RECEPTOR"/>
    <property type="match status" value="1"/>
</dbReference>
<evidence type="ECO:0000259" key="14">
    <source>
        <dbReference type="Pfam" id="PF00593"/>
    </source>
</evidence>
<dbReference type="PANTHER" id="PTHR32552">
    <property type="entry name" value="FERRICHROME IRON RECEPTOR-RELATED"/>
    <property type="match status" value="1"/>
</dbReference>
<evidence type="ECO:0000256" key="13">
    <source>
        <dbReference type="SAM" id="SignalP"/>
    </source>
</evidence>
<reference evidence="17" key="1">
    <citation type="submission" date="2016-10" db="EMBL/GenBank/DDBJ databases">
        <authorList>
            <person name="Varghese N."/>
            <person name="Submissions S."/>
        </authorList>
    </citation>
    <scope>NUCLEOTIDE SEQUENCE [LARGE SCALE GENOMIC DNA]</scope>
    <source>
        <strain evidence="17">JS21-1</strain>
    </source>
</reference>
<keyword evidence="10 11" id="KW-0998">Cell outer membrane</keyword>
<dbReference type="AlphaFoldDB" id="A0A1H7M6J6"/>
<accession>A0A1H7M6J6</accession>
<feature type="domain" description="TonB-dependent receptor plug" evidence="15">
    <location>
        <begin position="79"/>
        <end position="191"/>
    </location>
</feature>
<keyword evidence="8 12" id="KW-0798">TonB box</keyword>
<keyword evidence="16" id="KW-0675">Receptor</keyword>
<dbReference type="Pfam" id="PF00593">
    <property type="entry name" value="TonB_dep_Rec_b-barrel"/>
    <property type="match status" value="1"/>
</dbReference>
<dbReference type="PROSITE" id="PS52016">
    <property type="entry name" value="TONB_DEPENDENT_REC_3"/>
    <property type="match status" value="1"/>
</dbReference>
<evidence type="ECO:0000256" key="9">
    <source>
        <dbReference type="ARBA" id="ARBA00023136"/>
    </source>
</evidence>
<evidence type="ECO:0000256" key="7">
    <source>
        <dbReference type="ARBA" id="ARBA00023065"/>
    </source>
</evidence>
<keyword evidence="9 11" id="KW-0472">Membrane</keyword>
<dbReference type="EMBL" id="FNZZ01000002">
    <property type="protein sequence ID" value="SEL06375.1"/>
    <property type="molecule type" value="Genomic_DNA"/>
</dbReference>
<evidence type="ECO:0000259" key="15">
    <source>
        <dbReference type="Pfam" id="PF07715"/>
    </source>
</evidence>
<evidence type="ECO:0000256" key="10">
    <source>
        <dbReference type="ARBA" id="ARBA00023237"/>
    </source>
</evidence>
<keyword evidence="6" id="KW-0408">Iron</keyword>
<evidence type="ECO:0000256" key="12">
    <source>
        <dbReference type="RuleBase" id="RU003357"/>
    </source>
</evidence>
<dbReference type="RefSeq" id="WP_093004636.1">
    <property type="nucleotide sequence ID" value="NZ_FNZZ01000002.1"/>
</dbReference>
<evidence type="ECO:0000256" key="11">
    <source>
        <dbReference type="PROSITE-ProRule" id="PRU01360"/>
    </source>
</evidence>
<keyword evidence="5 11" id="KW-0812">Transmembrane</keyword>
<dbReference type="CDD" id="cd01347">
    <property type="entry name" value="ligand_gated_channel"/>
    <property type="match status" value="1"/>
</dbReference>
<proteinExistence type="inferred from homology"/>
<dbReference type="InterPro" id="IPR039426">
    <property type="entry name" value="TonB-dep_rcpt-like"/>
</dbReference>
<keyword evidence="13" id="KW-0732">Signal</keyword>
<protein>
    <submittedName>
        <fullName evidence="16">Outer membrane receptor proteins, mostly Fe transport</fullName>
    </submittedName>
</protein>
<evidence type="ECO:0000256" key="5">
    <source>
        <dbReference type="ARBA" id="ARBA00022692"/>
    </source>
</evidence>
<keyword evidence="17" id="KW-1185">Reference proteome</keyword>
<dbReference type="Proteomes" id="UP000199214">
    <property type="component" value="Unassembled WGS sequence"/>
</dbReference>
<dbReference type="STRING" id="1855283.SAMN05216382_1387"/>
<evidence type="ECO:0000256" key="4">
    <source>
        <dbReference type="ARBA" id="ARBA00022496"/>
    </source>
</evidence>
<evidence type="ECO:0000256" key="8">
    <source>
        <dbReference type="ARBA" id="ARBA00023077"/>
    </source>
</evidence>
<organism evidence="16 17">
    <name type="scientific">Sphingomonas palmae</name>
    <dbReference type="NCBI Taxonomy" id="1855283"/>
    <lineage>
        <taxon>Bacteria</taxon>
        <taxon>Pseudomonadati</taxon>
        <taxon>Pseudomonadota</taxon>
        <taxon>Alphaproteobacteria</taxon>
        <taxon>Sphingomonadales</taxon>
        <taxon>Sphingomonadaceae</taxon>
        <taxon>Sphingomonas</taxon>
    </lineage>
</organism>
<dbReference type="InterPro" id="IPR000531">
    <property type="entry name" value="Beta-barrel_TonB"/>
</dbReference>
<keyword evidence="7" id="KW-0406">Ion transport</keyword>
<comment type="similarity">
    <text evidence="11 12">Belongs to the TonB-dependent receptor family.</text>
</comment>
<dbReference type="Pfam" id="PF07715">
    <property type="entry name" value="Plug"/>
    <property type="match status" value="1"/>
</dbReference>
<dbReference type="InterPro" id="IPR012910">
    <property type="entry name" value="Plug_dom"/>
</dbReference>
<dbReference type="SUPFAM" id="SSF56935">
    <property type="entry name" value="Porins"/>
    <property type="match status" value="1"/>
</dbReference>
<name>A0A1H7M6J6_9SPHN</name>
<feature type="chain" id="PRO_5011468432" evidence="13">
    <location>
        <begin position="42"/>
        <end position="761"/>
    </location>
</feature>
<feature type="signal peptide" evidence="13">
    <location>
        <begin position="1"/>
        <end position="41"/>
    </location>
</feature>
<dbReference type="GO" id="GO:0009279">
    <property type="term" value="C:cell outer membrane"/>
    <property type="evidence" value="ECO:0007669"/>
    <property type="project" value="UniProtKB-SubCell"/>
</dbReference>
<evidence type="ECO:0000256" key="1">
    <source>
        <dbReference type="ARBA" id="ARBA00004571"/>
    </source>
</evidence>
<keyword evidence="4" id="KW-0410">Iron transport</keyword>
<evidence type="ECO:0000256" key="6">
    <source>
        <dbReference type="ARBA" id="ARBA00023004"/>
    </source>
</evidence>
<evidence type="ECO:0000313" key="16">
    <source>
        <dbReference type="EMBL" id="SEL06375.1"/>
    </source>
</evidence>